<dbReference type="Gene3D" id="3.90.1530.30">
    <property type="match status" value="1"/>
</dbReference>
<dbReference type="InterPro" id="IPR041468">
    <property type="entry name" value="HTH_ParB/Spo0J"/>
</dbReference>
<dbReference type="FunFam" id="3.90.1530.30:FF:000001">
    <property type="entry name" value="Chromosome partitioning protein ParB"/>
    <property type="match status" value="1"/>
</dbReference>
<dbReference type="KEGG" id="caci:CLOAM0278"/>
<dbReference type="Pfam" id="PF23552">
    <property type="entry name" value="ParB_C"/>
    <property type="match status" value="1"/>
</dbReference>
<sequence>MNEHLGRGLSALIPDNDREQTPQLGITTLPIASIKPNRYQPRKKFDPEKMAELTESIKENGIIQPLIVTKTSSSEYELVAGERRLEAAKQAGLEKVPVVIRSVSKKEQLQLALIENIQREDLNPIEEAIAYNTLVEDFGLTHNQISEIVGKDRATVTNSLRLLKLPEEVKQMLVSGELNSGLARTVLSVPPELQNSFAEYIIKYNLTVRQAEEKAKTFSLANKEEPEKAKTNARTKELERELSNLFCLKVKVQENNGKGKITLVYKSPEELEAFKTILNKIRQEK</sequence>
<protein>
    <submittedName>
        <fullName evidence="6">ParB-like domain protein</fullName>
    </submittedName>
</protein>
<dbReference type="InterPro" id="IPR003115">
    <property type="entry name" value="ParB_N"/>
</dbReference>
<reference evidence="6 7" key="1">
    <citation type="journal article" date="2008" name="J. Bacteriol.">
        <title>'Candidatus Cloacamonas acidaminovorans': genome sequence reconstruction provides a first glimpse of a new bacterial division.</title>
        <authorList>
            <person name="Pelletier E."/>
            <person name="Kreimeyer A."/>
            <person name="Bocs S."/>
            <person name="Rouy Z."/>
            <person name="Gyapay G."/>
            <person name="Chouari R."/>
            <person name="Riviere D."/>
            <person name="Ganesan A."/>
            <person name="Daegelen P."/>
            <person name="Sghir A."/>
            <person name="Cohen G.N."/>
            <person name="Medigue C."/>
            <person name="Weissenbach J."/>
            <person name="Le Paslier D."/>
        </authorList>
    </citation>
    <scope>NUCLEOTIDE SEQUENCE [LARGE SCALE GENOMIC DNA]</scope>
    <source>
        <strain evidence="7">Evry</strain>
    </source>
</reference>
<feature type="region of interest" description="Disordered" evidence="4">
    <location>
        <begin position="1"/>
        <end position="25"/>
    </location>
</feature>
<proteinExistence type="inferred from homology"/>
<dbReference type="AlphaFoldDB" id="B0VFD3"/>
<dbReference type="RefSeq" id="WP_015424046.1">
    <property type="nucleotide sequence ID" value="NC_020449.1"/>
</dbReference>
<dbReference type="EMBL" id="CU466930">
    <property type="protein sequence ID" value="CAO80185.1"/>
    <property type="molecule type" value="Genomic_DNA"/>
</dbReference>
<evidence type="ECO:0000313" key="7">
    <source>
        <dbReference type="Proteomes" id="UP000002019"/>
    </source>
</evidence>
<dbReference type="GO" id="GO:0005694">
    <property type="term" value="C:chromosome"/>
    <property type="evidence" value="ECO:0007669"/>
    <property type="project" value="TreeGrafter"/>
</dbReference>
<evidence type="ECO:0000256" key="2">
    <source>
        <dbReference type="ARBA" id="ARBA00022829"/>
    </source>
</evidence>
<dbReference type="SMART" id="SM00470">
    <property type="entry name" value="ParB"/>
    <property type="match status" value="1"/>
</dbReference>
<dbReference type="Pfam" id="PF02195">
    <property type="entry name" value="ParB_N"/>
    <property type="match status" value="1"/>
</dbReference>
<dbReference type="InterPro" id="IPR036086">
    <property type="entry name" value="ParB/Sulfiredoxin_sf"/>
</dbReference>
<evidence type="ECO:0000313" key="6">
    <source>
        <dbReference type="EMBL" id="CAO80185.1"/>
    </source>
</evidence>
<dbReference type="OrthoDB" id="9802051at2"/>
<dbReference type="SUPFAM" id="SSF110849">
    <property type="entry name" value="ParB/Sulfiredoxin"/>
    <property type="match status" value="1"/>
</dbReference>
<dbReference type="GO" id="GO:0003677">
    <property type="term" value="F:DNA binding"/>
    <property type="evidence" value="ECO:0007669"/>
    <property type="project" value="UniProtKB-KW"/>
</dbReference>
<dbReference type="CDD" id="cd16393">
    <property type="entry name" value="SPO0J_N"/>
    <property type="match status" value="1"/>
</dbReference>
<dbReference type="NCBIfam" id="TIGR00180">
    <property type="entry name" value="parB_part"/>
    <property type="match status" value="1"/>
</dbReference>
<evidence type="ECO:0000256" key="1">
    <source>
        <dbReference type="ARBA" id="ARBA00006295"/>
    </source>
</evidence>
<dbReference type="InterPro" id="IPR050336">
    <property type="entry name" value="Chromosome_partition/occlusion"/>
</dbReference>
<dbReference type="Gene3D" id="1.10.10.2830">
    <property type="match status" value="1"/>
</dbReference>
<organism evidence="6 7">
    <name type="scientific">Cloacimonas acidaminovorans (strain Evry)</name>
    <dbReference type="NCBI Taxonomy" id="459349"/>
    <lineage>
        <taxon>Bacteria</taxon>
        <taxon>Pseudomonadati</taxon>
        <taxon>Candidatus Cloacimonadota</taxon>
        <taxon>Candidatus Cloacimonadia</taxon>
        <taxon>Candidatus Cloacimonadales</taxon>
        <taxon>Candidatus Cloacimonadaceae</taxon>
        <taxon>Candidatus Cloacimonas</taxon>
    </lineage>
</organism>
<dbReference type="Pfam" id="PF17762">
    <property type="entry name" value="HTH_ParB"/>
    <property type="match status" value="1"/>
</dbReference>
<gene>
    <name evidence="6" type="ordered locus">CLOAM0278</name>
</gene>
<keyword evidence="7" id="KW-1185">Reference proteome</keyword>
<dbReference type="Proteomes" id="UP000002019">
    <property type="component" value="Chromosome"/>
</dbReference>
<name>B0VFD3_CLOAI</name>
<dbReference type="GO" id="GO:0045881">
    <property type="term" value="P:positive regulation of sporulation resulting in formation of a cellular spore"/>
    <property type="evidence" value="ECO:0007669"/>
    <property type="project" value="TreeGrafter"/>
</dbReference>
<dbReference type="HOGENOM" id="CLU_023853_0_0_0"/>
<dbReference type="InterPro" id="IPR004437">
    <property type="entry name" value="ParB/RepB/Spo0J"/>
</dbReference>
<evidence type="ECO:0000259" key="5">
    <source>
        <dbReference type="SMART" id="SM00470"/>
    </source>
</evidence>
<dbReference type="FunFam" id="1.10.10.2830:FF:000001">
    <property type="entry name" value="Chromosome partitioning protein ParB"/>
    <property type="match status" value="1"/>
</dbReference>
<evidence type="ECO:0000256" key="4">
    <source>
        <dbReference type="SAM" id="MobiDB-lite"/>
    </source>
</evidence>
<dbReference type="STRING" id="459349.CLOAM0278"/>
<dbReference type="PANTHER" id="PTHR33375:SF1">
    <property type="entry name" value="CHROMOSOME-PARTITIONING PROTEIN PARB-RELATED"/>
    <property type="match status" value="1"/>
</dbReference>
<keyword evidence="3" id="KW-0238">DNA-binding</keyword>
<keyword evidence="2" id="KW-0159">Chromosome partition</keyword>
<feature type="domain" description="ParB-like N-terminal" evidence="5">
    <location>
        <begin position="27"/>
        <end position="117"/>
    </location>
</feature>
<dbReference type="SUPFAM" id="SSF109709">
    <property type="entry name" value="KorB DNA-binding domain-like"/>
    <property type="match status" value="1"/>
</dbReference>
<dbReference type="eggNOG" id="COG1475">
    <property type="taxonomic scope" value="Bacteria"/>
</dbReference>
<dbReference type="GO" id="GO:0007059">
    <property type="term" value="P:chromosome segregation"/>
    <property type="evidence" value="ECO:0007669"/>
    <property type="project" value="UniProtKB-KW"/>
</dbReference>
<dbReference type="InterPro" id="IPR057240">
    <property type="entry name" value="ParB_dimer_C"/>
</dbReference>
<accession>B0VFD3</accession>
<evidence type="ECO:0000256" key="3">
    <source>
        <dbReference type="ARBA" id="ARBA00023125"/>
    </source>
</evidence>
<dbReference type="PANTHER" id="PTHR33375">
    <property type="entry name" value="CHROMOSOME-PARTITIONING PROTEIN PARB-RELATED"/>
    <property type="match status" value="1"/>
</dbReference>
<comment type="similarity">
    <text evidence="1">Belongs to the ParB family.</text>
</comment>